<sequence length="147" mass="15718">MKIESNVLRDGQRVRTNLAAPYLQHNRQPHSSTIPLASGDYAMAEADSPASQSPTPTPWCRVTSSSITSFLTSPTARPAWVPSPMQCGRALTVLPPDTMSRSSLFVAQGRPDCINADDGTSAGLVLSVTAHRIGCLLEIVNIKVESD</sequence>
<protein>
    <submittedName>
        <fullName evidence="1">Uncharacterized protein</fullName>
    </submittedName>
</protein>
<reference evidence="1 2" key="1">
    <citation type="journal article" date="2012" name="Proc. Natl. Acad. Sci. U.S.A.">
        <title>Comparative genomics of Ceriporiopsis subvermispora and Phanerochaete chrysosporium provide insight into selective ligninolysis.</title>
        <authorList>
            <person name="Fernandez-Fueyo E."/>
            <person name="Ruiz-Duenas F.J."/>
            <person name="Ferreira P."/>
            <person name="Floudas D."/>
            <person name="Hibbett D.S."/>
            <person name="Canessa P."/>
            <person name="Larrondo L.F."/>
            <person name="James T.Y."/>
            <person name="Seelenfreund D."/>
            <person name="Lobos S."/>
            <person name="Polanco R."/>
            <person name="Tello M."/>
            <person name="Honda Y."/>
            <person name="Watanabe T."/>
            <person name="Watanabe T."/>
            <person name="Ryu J.S."/>
            <person name="Kubicek C.P."/>
            <person name="Schmoll M."/>
            <person name="Gaskell J."/>
            <person name="Hammel K.E."/>
            <person name="St John F.J."/>
            <person name="Vanden Wymelenberg A."/>
            <person name="Sabat G."/>
            <person name="Splinter BonDurant S."/>
            <person name="Syed K."/>
            <person name="Yadav J.S."/>
            <person name="Doddapaneni H."/>
            <person name="Subramanian V."/>
            <person name="Lavin J.L."/>
            <person name="Oguiza J.A."/>
            <person name="Perez G."/>
            <person name="Pisabarro A.G."/>
            <person name="Ramirez L."/>
            <person name="Santoyo F."/>
            <person name="Master E."/>
            <person name="Coutinho P.M."/>
            <person name="Henrissat B."/>
            <person name="Lombard V."/>
            <person name="Magnuson J.K."/>
            <person name="Kuees U."/>
            <person name="Hori C."/>
            <person name="Igarashi K."/>
            <person name="Samejima M."/>
            <person name="Held B.W."/>
            <person name="Barry K.W."/>
            <person name="LaButti K.M."/>
            <person name="Lapidus A."/>
            <person name="Lindquist E.A."/>
            <person name="Lucas S.M."/>
            <person name="Riley R."/>
            <person name="Salamov A.A."/>
            <person name="Hoffmeister D."/>
            <person name="Schwenk D."/>
            <person name="Hadar Y."/>
            <person name="Yarden O."/>
            <person name="de Vries R.P."/>
            <person name="Wiebenga A."/>
            <person name="Stenlid J."/>
            <person name="Eastwood D."/>
            <person name="Grigoriev I.V."/>
            <person name="Berka R.M."/>
            <person name="Blanchette R.A."/>
            <person name="Kersten P."/>
            <person name="Martinez A.T."/>
            <person name="Vicuna R."/>
            <person name="Cullen D."/>
        </authorList>
    </citation>
    <scope>NUCLEOTIDE SEQUENCE [LARGE SCALE GENOMIC DNA]</scope>
    <source>
        <strain evidence="1 2">B</strain>
    </source>
</reference>
<keyword evidence="2" id="KW-1185">Reference proteome</keyword>
<evidence type="ECO:0000313" key="2">
    <source>
        <dbReference type="Proteomes" id="UP000016930"/>
    </source>
</evidence>
<dbReference type="EMBL" id="KB445801">
    <property type="protein sequence ID" value="EMD34988.1"/>
    <property type="molecule type" value="Genomic_DNA"/>
</dbReference>
<gene>
    <name evidence="1" type="ORF">CERSUDRAFT_96902</name>
</gene>
<accession>M2QD80</accession>
<organism evidence="1 2">
    <name type="scientific">Ceriporiopsis subvermispora (strain B)</name>
    <name type="common">White-rot fungus</name>
    <name type="synonym">Gelatoporia subvermispora</name>
    <dbReference type="NCBI Taxonomy" id="914234"/>
    <lineage>
        <taxon>Eukaryota</taxon>
        <taxon>Fungi</taxon>
        <taxon>Dikarya</taxon>
        <taxon>Basidiomycota</taxon>
        <taxon>Agaricomycotina</taxon>
        <taxon>Agaricomycetes</taxon>
        <taxon>Polyporales</taxon>
        <taxon>Gelatoporiaceae</taxon>
        <taxon>Gelatoporia</taxon>
    </lineage>
</organism>
<dbReference type="AlphaFoldDB" id="M2QD80"/>
<proteinExistence type="predicted"/>
<name>M2QD80_CERS8</name>
<dbReference type="HOGENOM" id="CLU_1767822_0_0_1"/>
<dbReference type="Proteomes" id="UP000016930">
    <property type="component" value="Unassembled WGS sequence"/>
</dbReference>
<evidence type="ECO:0000313" key="1">
    <source>
        <dbReference type="EMBL" id="EMD34988.1"/>
    </source>
</evidence>